<evidence type="ECO:0000313" key="4">
    <source>
        <dbReference type="Proteomes" id="UP000534783"/>
    </source>
</evidence>
<dbReference type="RefSeq" id="WP_168060754.1">
    <property type="nucleotide sequence ID" value="NZ_VTOW01000002.1"/>
</dbReference>
<dbReference type="PROSITE" id="PS51257">
    <property type="entry name" value="PROKAR_LIPOPROTEIN"/>
    <property type="match status" value="1"/>
</dbReference>
<feature type="compositionally biased region" description="Gly residues" evidence="1">
    <location>
        <begin position="64"/>
        <end position="78"/>
    </location>
</feature>
<protein>
    <submittedName>
        <fullName evidence="3">DUF4266 domain-containing protein</fullName>
    </submittedName>
</protein>
<feature type="domain" description="DUF4266" evidence="2">
    <location>
        <begin position="29"/>
        <end position="78"/>
    </location>
</feature>
<sequence>MTLSLIRSGRTLLTLLVLSLLFSGCITRVPPWDRDLLAEKKMQLIPDPMENEMDEKISFSKEGSSGGQGIGGGGCGCN</sequence>
<gene>
    <name evidence="3" type="ORF">MNODULE_13700</name>
</gene>
<dbReference type="InterPro" id="IPR025362">
    <property type="entry name" value="DUF4266"/>
</dbReference>
<comment type="caution">
    <text evidence="3">The sequence shown here is derived from an EMBL/GenBank/DDBJ whole genome shotgun (WGS) entry which is preliminary data.</text>
</comment>
<accession>A0A7X6DRA4</accession>
<dbReference type="AlphaFoldDB" id="A0A7X6DRA4"/>
<evidence type="ECO:0000313" key="3">
    <source>
        <dbReference type="EMBL" id="NKE71797.1"/>
    </source>
</evidence>
<organism evidence="3 4">
    <name type="scientific">Candidatus Manganitrophus noduliformans</name>
    <dbReference type="NCBI Taxonomy" id="2606439"/>
    <lineage>
        <taxon>Bacteria</taxon>
        <taxon>Pseudomonadati</taxon>
        <taxon>Nitrospirota</taxon>
        <taxon>Nitrospiria</taxon>
        <taxon>Candidatus Troglogloeales</taxon>
        <taxon>Candidatus Manganitrophaceae</taxon>
        <taxon>Candidatus Manganitrophus</taxon>
    </lineage>
</organism>
<proteinExistence type="predicted"/>
<evidence type="ECO:0000256" key="1">
    <source>
        <dbReference type="SAM" id="MobiDB-lite"/>
    </source>
</evidence>
<name>A0A7X6DRA4_9BACT</name>
<feature type="region of interest" description="Disordered" evidence="1">
    <location>
        <begin position="59"/>
        <end position="78"/>
    </location>
</feature>
<dbReference type="Pfam" id="PF14086">
    <property type="entry name" value="DUF4266"/>
    <property type="match status" value="1"/>
</dbReference>
<dbReference type="Proteomes" id="UP000534783">
    <property type="component" value="Unassembled WGS sequence"/>
</dbReference>
<reference evidence="3 4" key="1">
    <citation type="journal article" date="2020" name="Nature">
        <title>Bacterial chemolithoautotrophy via manganese oxidation.</title>
        <authorList>
            <person name="Yu H."/>
            <person name="Leadbetter J.R."/>
        </authorList>
    </citation>
    <scope>NUCLEOTIDE SEQUENCE [LARGE SCALE GENOMIC DNA]</scope>
    <source>
        <strain evidence="3 4">Mn-1</strain>
    </source>
</reference>
<dbReference type="EMBL" id="VTOW01000002">
    <property type="protein sequence ID" value="NKE71797.1"/>
    <property type="molecule type" value="Genomic_DNA"/>
</dbReference>
<keyword evidence="4" id="KW-1185">Reference proteome</keyword>
<evidence type="ECO:0000259" key="2">
    <source>
        <dbReference type="Pfam" id="PF14086"/>
    </source>
</evidence>